<evidence type="ECO:0000256" key="2">
    <source>
        <dbReference type="SAM" id="SignalP"/>
    </source>
</evidence>
<feature type="chain" id="PRO_5038837832" description="Lipoprotein" evidence="2">
    <location>
        <begin position="23"/>
        <end position="171"/>
    </location>
</feature>
<evidence type="ECO:0000313" key="3">
    <source>
        <dbReference type="EMBL" id="RCK69936.1"/>
    </source>
</evidence>
<name>A0A367YVL9_9ACTN</name>
<evidence type="ECO:0008006" key="5">
    <source>
        <dbReference type="Google" id="ProtNLM"/>
    </source>
</evidence>
<sequence>MRRAPAALAAGLLAAVITSACSGEPAPTPAPDPSRSSPANATPTPVINADTGETVTTQPVPEWDEASRAAVLEAAESTMRAFARPDLGYDEWWAELEPLLDPEAARDYAYVDPANVPASEVTGDAELVKDTSAYVAEVRVPTDVGDYTLLLSRADAEAPWYTHRITPPEDL</sequence>
<protein>
    <recommendedName>
        <fullName evidence="5">Lipoprotein</fullName>
    </recommendedName>
</protein>
<dbReference type="AlphaFoldDB" id="A0A367YVL9"/>
<dbReference type="PROSITE" id="PS51257">
    <property type="entry name" value="PROKAR_LIPOPROTEIN"/>
    <property type="match status" value="1"/>
</dbReference>
<feature type="signal peptide" evidence="2">
    <location>
        <begin position="1"/>
        <end position="22"/>
    </location>
</feature>
<evidence type="ECO:0000313" key="4">
    <source>
        <dbReference type="Proteomes" id="UP000252770"/>
    </source>
</evidence>
<keyword evidence="4" id="KW-1185">Reference proteome</keyword>
<accession>A0A367YVL9</accession>
<proteinExistence type="predicted"/>
<organism evidence="3 4">
    <name type="scientific">Desertihabitans brevis</name>
    <dbReference type="NCBI Taxonomy" id="2268447"/>
    <lineage>
        <taxon>Bacteria</taxon>
        <taxon>Bacillati</taxon>
        <taxon>Actinomycetota</taxon>
        <taxon>Actinomycetes</taxon>
        <taxon>Propionibacteriales</taxon>
        <taxon>Propionibacteriaceae</taxon>
        <taxon>Desertihabitans</taxon>
    </lineage>
</organism>
<keyword evidence="2" id="KW-0732">Signal</keyword>
<dbReference type="Proteomes" id="UP000252770">
    <property type="component" value="Unassembled WGS sequence"/>
</dbReference>
<comment type="caution">
    <text evidence="3">The sequence shown here is derived from an EMBL/GenBank/DDBJ whole genome shotgun (WGS) entry which is preliminary data.</text>
</comment>
<feature type="compositionally biased region" description="Polar residues" evidence="1">
    <location>
        <begin position="34"/>
        <end position="56"/>
    </location>
</feature>
<feature type="region of interest" description="Disordered" evidence="1">
    <location>
        <begin position="21"/>
        <end position="56"/>
    </location>
</feature>
<gene>
    <name evidence="3" type="ORF">DT076_07900</name>
</gene>
<evidence type="ECO:0000256" key="1">
    <source>
        <dbReference type="SAM" id="MobiDB-lite"/>
    </source>
</evidence>
<reference evidence="3 4" key="1">
    <citation type="submission" date="2018-07" db="EMBL/GenBank/DDBJ databases">
        <title>Desertimonas flava gen. nov. sp. nov.</title>
        <authorList>
            <person name="Liu S."/>
        </authorList>
    </citation>
    <scope>NUCLEOTIDE SEQUENCE [LARGE SCALE GENOMIC DNA]</scope>
    <source>
        <strain evidence="3 4">16Sb5-5</strain>
    </source>
</reference>
<dbReference type="RefSeq" id="WP_114126122.1">
    <property type="nucleotide sequence ID" value="NZ_QOUI01000004.1"/>
</dbReference>
<dbReference type="EMBL" id="QOUI01000004">
    <property type="protein sequence ID" value="RCK69936.1"/>
    <property type="molecule type" value="Genomic_DNA"/>
</dbReference>